<evidence type="ECO:0000313" key="2">
    <source>
        <dbReference type="Proteomes" id="UP000245910"/>
    </source>
</evidence>
<dbReference type="Proteomes" id="UP000245910">
    <property type="component" value="Chromosome II"/>
</dbReference>
<protein>
    <submittedName>
        <fullName evidence="1">Uncharacterized protein</fullName>
    </submittedName>
</protein>
<dbReference type="EMBL" id="LN649230">
    <property type="protein sequence ID" value="CEI62153.1"/>
    <property type="molecule type" value="Genomic_DNA"/>
</dbReference>
<evidence type="ECO:0000313" key="1">
    <source>
        <dbReference type="EMBL" id="CEI62153.1"/>
    </source>
</evidence>
<sequence>MTRERAPSPSIIVCHQIDVIKHGTKLLHLELSIVLRTSRCSNRQLEVVSRSILPRVSVELIAYSLEEKDHVIGLSVVGGILPVDIDTVKAPVLHKSYGALGKSSSGGGGTGSCWEVG</sequence>
<keyword evidence="2" id="KW-1185">Reference proteome</keyword>
<proteinExistence type="predicted"/>
<reference evidence="2" key="1">
    <citation type="submission" date="2014-10" db="EMBL/GenBank/DDBJ databases">
        <authorList>
            <person name="King R."/>
        </authorList>
    </citation>
    <scope>NUCLEOTIDE SEQUENCE [LARGE SCALE GENOMIC DNA]</scope>
    <source>
        <strain evidence="2">A3/5</strain>
    </source>
</reference>
<organism evidence="1 2">
    <name type="scientific">Fusarium venenatum</name>
    <dbReference type="NCBI Taxonomy" id="56646"/>
    <lineage>
        <taxon>Eukaryota</taxon>
        <taxon>Fungi</taxon>
        <taxon>Dikarya</taxon>
        <taxon>Ascomycota</taxon>
        <taxon>Pezizomycotina</taxon>
        <taxon>Sordariomycetes</taxon>
        <taxon>Hypocreomycetidae</taxon>
        <taxon>Hypocreales</taxon>
        <taxon>Nectriaceae</taxon>
        <taxon>Fusarium</taxon>
    </lineage>
</organism>
<accession>A0A2L2T3G4</accession>
<dbReference type="AlphaFoldDB" id="A0A2L2T3G4"/>
<name>A0A2L2T3G4_9HYPO</name>